<keyword evidence="5 7" id="KW-0508">mRNA splicing</keyword>
<dbReference type="OMA" id="KYAWESQ"/>
<evidence type="ECO:0000256" key="7">
    <source>
        <dbReference type="RuleBase" id="RU367071"/>
    </source>
</evidence>
<comment type="subcellular location">
    <subcellularLocation>
        <location evidence="1 7">Nucleus</location>
    </subcellularLocation>
</comment>
<gene>
    <name evidence="11" type="ORF">BON22_4150</name>
    <name evidence="10" type="ORF">CYFA0S_02e02938g</name>
</gene>
<evidence type="ECO:0000256" key="5">
    <source>
        <dbReference type="ARBA" id="ARBA00023187"/>
    </source>
</evidence>
<evidence type="ECO:0000259" key="9">
    <source>
        <dbReference type="Pfam" id="PF11708"/>
    </source>
</evidence>
<keyword evidence="6 7" id="KW-0539">Nucleus</keyword>
<comment type="similarity">
    <text evidence="2 7">Belongs to the SLU7 family.</text>
</comment>
<dbReference type="VEuPathDB" id="FungiDB:BON22_4150"/>
<dbReference type="GO" id="GO:0005681">
    <property type="term" value="C:spliceosomal complex"/>
    <property type="evidence" value="ECO:0007669"/>
    <property type="project" value="UniProtKB-UniRule"/>
</dbReference>
<evidence type="ECO:0000256" key="3">
    <source>
        <dbReference type="ARBA" id="ARBA00022664"/>
    </source>
</evidence>
<evidence type="ECO:0000256" key="2">
    <source>
        <dbReference type="ARBA" id="ARBA00007203"/>
    </source>
</evidence>
<dbReference type="GO" id="GO:0030628">
    <property type="term" value="F:pre-mRNA 3'-splice site binding"/>
    <property type="evidence" value="ECO:0007669"/>
    <property type="project" value="UniProtKB-UniRule"/>
</dbReference>
<proteinExistence type="inferred from homology"/>
<comment type="function">
    <text evidence="7">Involved in pre-mRNA splicing.</text>
</comment>
<dbReference type="InterPro" id="IPR039974">
    <property type="entry name" value="Splicing_factor_SLU7"/>
</dbReference>
<evidence type="ECO:0000256" key="4">
    <source>
        <dbReference type="ARBA" id="ARBA00022728"/>
    </source>
</evidence>
<dbReference type="STRING" id="36022.A0A061AT77"/>
<name>A0A061AT77_CYBFA</name>
<evidence type="ECO:0000313" key="10">
    <source>
        <dbReference type="EMBL" id="CDR38549.1"/>
    </source>
</evidence>
<feature type="domain" description="Pre-mRNA-splicing factor SLU7" evidence="9">
    <location>
        <begin position="120"/>
        <end position="339"/>
    </location>
</feature>
<protein>
    <recommendedName>
        <fullName evidence="7">Pre-mRNA-splicing factor SLU7</fullName>
    </recommendedName>
</protein>
<dbReference type="InterPro" id="IPR021715">
    <property type="entry name" value="Slu7_dom"/>
</dbReference>
<dbReference type="PANTHER" id="PTHR12942">
    <property type="entry name" value="STEP II SPLICING FACTOR SLU7"/>
    <property type="match status" value="1"/>
</dbReference>
<dbReference type="OrthoDB" id="249612at2759"/>
<dbReference type="GO" id="GO:0000398">
    <property type="term" value="P:mRNA splicing, via spliceosome"/>
    <property type="evidence" value="ECO:0007669"/>
    <property type="project" value="UniProtKB-UniRule"/>
</dbReference>
<evidence type="ECO:0000256" key="8">
    <source>
        <dbReference type="SAM" id="MobiDB-lite"/>
    </source>
</evidence>
<reference evidence="11" key="3">
    <citation type="submission" date="2017-01" db="EMBL/GenBank/DDBJ databases">
        <authorList>
            <person name="Mah S.A."/>
            <person name="Swanson W.J."/>
            <person name="Moy G.W."/>
            <person name="Vacquier V.D."/>
        </authorList>
    </citation>
    <scope>NUCLEOTIDE SEQUENCE [LARGE SCALE GENOMIC DNA]</scope>
    <source>
        <strain evidence="11">65</strain>
    </source>
</reference>
<feature type="compositionally biased region" description="Basic and acidic residues" evidence="8">
    <location>
        <begin position="213"/>
        <end position="231"/>
    </location>
</feature>
<reference evidence="12" key="2">
    <citation type="journal article" date="2017" name="Genome Announc.">
        <title>Genome sequences of Cyberlindnera fabianii 65, Pichia kudriavzevii 129, and Saccharomyces cerevisiae 131 isolated from fermented masau fruits in Zimbabwe.</title>
        <authorList>
            <person name="van Rijswijck I.M.H."/>
            <person name="Derks M.F.L."/>
            <person name="Abee T."/>
            <person name="de Ridder D."/>
            <person name="Smid E.J."/>
        </authorList>
    </citation>
    <scope>NUCLEOTIDE SEQUENCE [LARGE SCALE GENOMIC DNA]</scope>
    <source>
        <strain evidence="12">65</strain>
    </source>
</reference>
<feature type="region of interest" description="Disordered" evidence="8">
    <location>
        <begin position="212"/>
        <end position="232"/>
    </location>
</feature>
<dbReference type="PANTHER" id="PTHR12942:SF2">
    <property type="entry name" value="PRE-MRNA-SPLICING FACTOR SLU7"/>
    <property type="match status" value="1"/>
</dbReference>
<reference evidence="10" key="1">
    <citation type="journal article" date="2014" name="Genome Announc.">
        <title>Genome sequence of the yeast Cyberlindnera fabianii (Hansenula fabianii).</title>
        <authorList>
            <person name="Freel K.C."/>
            <person name="Sarilar V."/>
            <person name="Neuveglise C."/>
            <person name="Devillers H."/>
            <person name="Friedrich A."/>
            <person name="Schacherer J."/>
        </authorList>
    </citation>
    <scope>NUCLEOTIDE SEQUENCE</scope>
    <source>
        <strain evidence="10">YJS4271</strain>
    </source>
</reference>
<feature type="compositionally biased region" description="Gly residues" evidence="8">
    <location>
        <begin position="298"/>
        <end position="307"/>
    </location>
</feature>
<dbReference type="Pfam" id="PF11708">
    <property type="entry name" value="Slu7"/>
    <property type="match status" value="1"/>
</dbReference>
<keyword evidence="3 7" id="KW-0507">mRNA processing</keyword>
<dbReference type="EMBL" id="LK052887">
    <property type="protein sequence ID" value="CDR38549.1"/>
    <property type="molecule type" value="Genomic_DNA"/>
</dbReference>
<keyword evidence="4 7" id="KW-0747">Spliceosome</keyword>
<sequence length="361" mass="41221">MAQQNPHIPKYIKDAPWYSDKQPDEQNDDYLAHHRSGVESRPNNEARVGGGIDDALIVNDDVGDFKVEFKRRRKKGGCTNCGAMDHVKKDCLERPGRSVKKGKEGGNVGVKVGVRNDNVDYDGKRDRWFGYDASEYVEQAKKWQEKKDEEDKLKTDERQWDTDEEIELKELGLWDEDLKEDVKKAEGEKIVRLREDRAVYLEDIRNDNINYDPKSRILKDDSRGSNDENGRYVRHLTGEAAEFERTKKFAWDEKKRGLGNDNFVANPTLADRKIKELSEAEKAKKEKLKKSLLDAYGSGSGSVTGDGEGAEDNDETADVVRSSYIEDVYPGNHTSVWGSYYKDGKWGYRCCKSLDRGSVCK</sequence>
<feature type="region of interest" description="Disordered" evidence="8">
    <location>
        <begin position="1"/>
        <end position="50"/>
    </location>
</feature>
<feature type="compositionally biased region" description="Acidic residues" evidence="8">
    <location>
        <begin position="308"/>
        <end position="317"/>
    </location>
</feature>
<organism evidence="10">
    <name type="scientific">Cyberlindnera fabianii</name>
    <name type="common">Yeast</name>
    <name type="synonym">Hansenula fabianii</name>
    <dbReference type="NCBI Taxonomy" id="36022"/>
    <lineage>
        <taxon>Eukaryota</taxon>
        <taxon>Fungi</taxon>
        <taxon>Dikarya</taxon>
        <taxon>Ascomycota</taxon>
        <taxon>Saccharomycotina</taxon>
        <taxon>Saccharomycetes</taxon>
        <taxon>Phaffomycetales</taxon>
        <taxon>Phaffomycetaceae</taxon>
        <taxon>Cyberlindnera</taxon>
    </lineage>
</organism>
<dbReference type="AlphaFoldDB" id="A0A061AT77"/>
<comment type="subunit">
    <text evidence="7">Associated with the spliceosome.</text>
</comment>
<evidence type="ECO:0000313" key="11">
    <source>
        <dbReference type="EMBL" id="ONH66206.1"/>
    </source>
</evidence>
<evidence type="ECO:0000256" key="6">
    <source>
        <dbReference type="ARBA" id="ARBA00023242"/>
    </source>
</evidence>
<dbReference type="EMBL" id="MPUK01000008">
    <property type="protein sequence ID" value="ONH66206.1"/>
    <property type="molecule type" value="Genomic_DNA"/>
</dbReference>
<feature type="region of interest" description="Disordered" evidence="8">
    <location>
        <begin position="96"/>
        <end position="116"/>
    </location>
</feature>
<feature type="compositionally biased region" description="Basic and acidic residues" evidence="8">
    <location>
        <begin position="30"/>
        <end position="44"/>
    </location>
</feature>
<evidence type="ECO:0000256" key="1">
    <source>
        <dbReference type="ARBA" id="ARBA00004123"/>
    </source>
</evidence>
<keyword evidence="12" id="KW-1185">Reference proteome</keyword>
<evidence type="ECO:0000313" key="12">
    <source>
        <dbReference type="Proteomes" id="UP000189513"/>
    </source>
</evidence>
<dbReference type="Proteomes" id="UP000189513">
    <property type="component" value="Unassembled WGS sequence"/>
</dbReference>
<feature type="region of interest" description="Disordered" evidence="8">
    <location>
        <begin position="295"/>
        <end position="317"/>
    </location>
</feature>
<accession>A0A061AT77</accession>